<feature type="transmembrane region" description="Helical" evidence="7">
    <location>
        <begin position="114"/>
        <end position="135"/>
    </location>
</feature>
<dbReference type="RefSeq" id="XP_036358045.1">
    <property type="nucleotide sequence ID" value="XM_036502152.1"/>
</dbReference>
<accession>A0A6P7SCP0</accession>
<evidence type="ECO:0000256" key="3">
    <source>
        <dbReference type="ARBA" id="ARBA00022692"/>
    </source>
</evidence>
<evidence type="ECO:0000256" key="1">
    <source>
        <dbReference type="ARBA" id="ARBA00004141"/>
    </source>
</evidence>
<reference evidence="9 10" key="1">
    <citation type="submission" date="2025-08" db="UniProtKB">
        <authorList>
            <consortium name="RefSeq"/>
        </authorList>
    </citation>
    <scope>IDENTIFICATION</scope>
</reference>
<evidence type="ECO:0000256" key="4">
    <source>
        <dbReference type="ARBA" id="ARBA00022989"/>
    </source>
</evidence>
<gene>
    <name evidence="9 10" type="primary">LOC115211066</name>
</gene>
<dbReference type="PANTHER" id="PTHR20855:SF141">
    <property type="entry name" value="MEMBRANE PROGESTIN RECEPTOR GAMMA-B-LIKE"/>
    <property type="match status" value="1"/>
</dbReference>
<feature type="transmembrane region" description="Helical" evidence="7">
    <location>
        <begin position="279"/>
        <end position="297"/>
    </location>
</feature>
<feature type="transmembrane region" description="Helical" evidence="7">
    <location>
        <begin position="317"/>
        <end position="339"/>
    </location>
</feature>
<dbReference type="Proteomes" id="UP000515154">
    <property type="component" value="Linkage group LG4"/>
</dbReference>
<dbReference type="InterPro" id="IPR004254">
    <property type="entry name" value="AdipoR/HlyIII-related"/>
</dbReference>
<dbReference type="RefSeq" id="XP_029635813.1">
    <property type="nucleotide sequence ID" value="XM_029779953.2"/>
</dbReference>
<feature type="transmembrane region" description="Helical" evidence="7">
    <location>
        <begin position="210"/>
        <end position="230"/>
    </location>
</feature>
<feature type="binding site" evidence="6">
    <location>
        <position position="132"/>
    </location>
    <ligand>
        <name>Zn(2+)</name>
        <dbReference type="ChEBI" id="CHEBI:29105"/>
    </ligand>
</feature>
<dbReference type="Pfam" id="PF03006">
    <property type="entry name" value="HlyIII"/>
    <property type="match status" value="1"/>
</dbReference>
<keyword evidence="6" id="KW-0862">Zinc</keyword>
<evidence type="ECO:0000256" key="2">
    <source>
        <dbReference type="ARBA" id="ARBA00007018"/>
    </source>
</evidence>
<dbReference type="GO" id="GO:0038023">
    <property type="term" value="F:signaling receptor activity"/>
    <property type="evidence" value="ECO:0007669"/>
    <property type="project" value="TreeGrafter"/>
</dbReference>
<organism evidence="8 9">
    <name type="scientific">Octopus sinensis</name>
    <name type="common">East Asian common octopus</name>
    <dbReference type="NCBI Taxonomy" id="2607531"/>
    <lineage>
        <taxon>Eukaryota</taxon>
        <taxon>Metazoa</taxon>
        <taxon>Spiralia</taxon>
        <taxon>Lophotrochozoa</taxon>
        <taxon>Mollusca</taxon>
        <taxon>Cephalopoda</taxon>
        <taxon>Coleoidea</taxon>
        <taxon>Octopodiformes</taxon>
        <taxon>Octopoda</taxon>
        <taxon>Incirrata</taxon>
        <taxon>Octopodidae</taxon>
        <taxon>Octopus</taxon>
    </lineage>
</organism>
<evidence type="ECO:0000256" key="6">
    <source>
        <dbReference type="PIRSR" id="PIRSR604254-1"/>
    </source>
</evidence>
<feature type="binding site" evidence="6">
    <location>
        <position position="277"/>
    </location>
    <ligand>
        <name>Zn(2+)</name>
        <dbReference type="ChEBI" id="CHEBI:29105"/>
    </ligand>
</feature>
<feature type="transmembrane region" description="Helical" evidence="7">
    <location>
        <begin position="242"/>
        <end position="258"/>
    </location>
</feature>
<dbReference type="GO" id="GO:0016020">
    <property type="term" value="C:membrane"/>
    <property type="evidence" value="ECO:0007669"/>
    <property type="project" value="UniProtKB-SubCell"/>
</dbReference>
<evidence type="ECO:0000313" key="8">
    <source>
        <dbReference type="Proteomes" id="UP000515154"/>
    </source>
</evidence>
<protein>
    <submittedName>
        <fullName evidence="9 10">Membrane progestin receptor gamma-like</fullName>
    </submittedName>
</protein>
<sequence>MAARIVIAARITDHIKLTLKKLIRHRSLEMMVFQRILGPLCSVEQIPTEFRENFILTGYRYPECTLFQCVCSVFTATNETFNFWTHFLPALYFLYTICQTYSKDFLQSSYNSPLIAYLVTCILFPFASSMAHMFLSLSNNARHICFFIDYGAVSLYSFGSSIAYRAYAFPEVLEYTWFGKWYLPIAFFSALLSTLFSCQSRFSRKYEQIFRIGVFSWPYFFDNIPIFILFTPLEERFYSKFYHTKQFLYCFMAVLMYVSHFPERFKPGYFDIVLHSHQLFHIFGIISTFYQMRGIQIDMATRKNTIIKQWFYNYFHYSISIVLVQLLLIALIILFYICILNHKKAIKKKE</sequence>
<keyword evidence="8" id="KW-1185">Reference proteome</keyword>
<feature type="transmembrane region" description="Helical" evidence="7">
    <location>
        <begin position="83"/>
        <end position="102"/>
    </location>
</feature>
<keyword evidence="6" id="KW-0479">Metal-binding</keyword>
<evidence type="ECO:0000256" key="7">
    <source>
        <dbReference type="SAM" id="Phobius"/>
    </source>
</evidence>
<feature type="transmembrane region" description="Helical" evidence="7">
    <location>
        <begin position="181"/>
        <end position="198"/>
    </location>
</feature>
<evidence type="ECO:0000313" key="9">
    <source>
        <dbReference type="RefSeq" id="XP_029635813.1"/>
    </source>
</evidence>
<evidence type="ECO:0000256" key="5">
    <source>
        <dbReference type="ARBA" id="ARBA00023136"/>
    </source>
</evidence>
<comment type="subcellular location">
    <subcellularLocation>
        <location evidence="1">Membrane</location>
        <topology evidence="1">Multi-pass membrane protein</topology>
    </subcellularLocation>
</comment>
<dbReference type="GO" id="GO:0046872">
    <property type="term" value="F:metal ion binding"/>
    <property type="evidence" value="ECO:0007669"/>
    <property type="project" value="UniProtKB-KW"/>
</dbReference>
<dbReference type="PANTHER" id="PTHR20855">
    <property type="entry name" value="ADIPOR/PROGESTIN RECEPTOR-RELATED"/>
    <property type="match status" value="1"/>
</dbReference>
<name>A0A6P7SCP0_9MOLL</name>
<evidence type="ECO:0000313" key="10">
    <source>
        <dbReference type="RefSeq" id="XP_036358045.1"/>
    </source>
</evidence>
<keyword evidence="3 7" id="KW-0812">Transmembrane</keyword>
<keyword evidence="5 7" id="KW-0472">Membrane</keyword>
<feature type="binding site" evidence="6">
    <location>
        <position position="281"/>
    </location>
    <ligand>
        <name>Zn(2+)</name>
        <dbReference type="ChEBI" id="CHEBI:29105"/>
    </ligand>
</feature>
<feature type="transmembrane region" description="Helical" evidence="7">
    <location>
        <begin position="147"/>
        <end position="169"/>
    </location>
</feature>
<proteinExistence type="inferred from homology"/>
<comment type="similarity">
    <text evidence="2">Belongs to the ADIPOR family.</text>
</comment>
<dbReference type="AlphaFoldDB" id="A0A6P7SCP0"/>
<keyword evidence="4 7" id="KW-1133">Transmembrane helix</keyword>
<dbReference type="KEGG" id="osn:115211066"/>